<dbReference type="Pfam" id="PF08241">
    <property type="entry name" value="Methyltransf_11"/>
    <property type="match status" value="1"/>
</dbReference>
<protein>
    <recommendedName>
        <fullName evidence="1">Methyltransferase type 11 domain-containing protein</fullName>
    </recommendedName>
</protein>
<dbReference type="InterPro" id="IPR029063">
    <property type="entry name" value="SAM-dependent_MTases_sf"/>
</dbReference>
<evidence type="ECO:0000259" key="1">
    <source>
        <dbReference type="Pfam" id="PF08241"/>
    </source>
</evidence>
<dbReference type="SUPFAM" id="SSF53335">
    <property type="entry name" value="S-adenosyl-L-methionine-dependent methyltransferases"/>
    <property type="match status" value="1"/>
</dbReference>
<reference evidence="3" key="1">
    <citation type="submission" date="2020-02" db="EMBL/GenBank/DDBJ databases">
        <authorList>
            <person name="Scholz U."/>
            <person name="Mascher M."/>
            <person name="Fiebig A."/>
        </authorList>
    </citation>
    <scope>NUCLEOTIDE SEQUENCE</scope>
</reference>
<dbReference type="AlphaFoldDB" id="A0A7I8KV27"/>
<evidence type="ECO:0000313" key="3">
    <source>
        <dbReference type="EMBL" id="CAA7400824.1"/>
    </source>
</evidence>
<dbReference type="OrthoDB" id="10027013at2759"/>
<dbReference type="Proteomes" id="UP000663760">
    <property type="component" value="Chromosome 8"/>
</dbReference>
<evidence type="ECO:0000313" key="4">
    <source>
        <dbReference type="Proteomes" id="UP000663760"/>
    </source>
</evidence>
<sequence>MADLFETQAEIYAKIRPKYPREWFDRLAALTQHHGVAWDAGTGNGQAAVGLADHYDRVVATDVSEGQLKQAAPHPKIRYLHTPISMPEDDLVALLGGESSVDLVTVATAVHWFDLQKFYPVVERVLRKPGGVVAVWSYGLIRVCPSFDPIVRRFVDTTLPFCNPNIRLVAEEYRSLPFPFDSVGVGAEGQPVALEMKTEASFEGILQLMRSWSPLNTAKKQGVDLLTPEIMEELEKAWGGPSLIREVTFPSFMIAGKPRTPATLTEG</sequence>
<dbReference type="CDD" id="cd02440">
    <property type="entry name" value="AdoMet_MTases"/>
    <property type="match status" value="1"/>
</dbReference>
<feature type="domain" description="Methyltransferase type 11" evidence="1">
    <location>
        <begin position="39"/>
        <end position="133"/>
    </location>
</feature>
<dbReference type="PANTHER" id="PTHR44575">
    <property type="entry name" value="OS01G0589200 PROTEIN"/>
    <property type="match status" value="1"/>
</dbReference>
<dbReference type="InterPro" id="IPR013216">
    <property type="entry name" value="Methyltransf_11"/>
</dbReference>
<accession>A0A7I8KV27</accession>
<organism evidence="3 4">
    <name type="scientific">Spirodela intermedia</name>
    <name type="common">Intermediate duckweed</name>
    <dbReference type="NCBI Taxonomy" id="51605"/>
    <lineage>
        <taxon>Eukaryota</taxon>
        <taxon>Viridiplantae</taxon>
        <taxon>Streptophyta</taxon>
        <taxon>Embryophyta</taxon>
        <taxon>Tracheophyta</taxon>
        <taxon>Spermatophyta</taxon>
        <taxon>Magnoliopsida</taxon>
        <taxon>Liliopsida</taxon>
        <taxon>Araceae</taxon>
        <taxon>Lemnoideae</taxon>
        <taxon>Spirodela</taxon>
    </lineage>
</organism>
<proteinExistence type="predicted"/>
<gene>
    <name evidence="2" type="ORF">SI7747_08010659</name>
    <name evidence="3" type="ORF">SI8410_08011502</name>
</gene>
<name>A0A7I8KV27_SPIIN</name>
<dbReference type="GO" id="GO:0008757">
    <property type="term" value="F:S-adenosylmethionine-dependent methyltransferase activity"/>
    <property type="evidence" value="ECO:0007669"/>
    <property type="project" value="InterPro"/>
</dbReference>
<dbReference type="PANTHER" id="PTHR44575:SF2">
    <property type="entry name" value="OS01G0589200 PROTEIN"/>
    <property type="match status" value="1"/>
</dbReference>
<dbReference type="EMBL" id="LR746271">
    <property type="protein sequence ID" value="CAA7400824.1"/>
    <property type="molecule type" value="Genomic_DNA"/>
</dbReference>
<dbReference type="EMBL" id="LR743595">
    <property type="protein sequence ID" value="CAA2624846.1"/>
    <property type="molecule type" value="Genomic_DNA"/>
</dbReference>
<evidence type="ECO:0000313" key="2">
    <source>
        <dbReference type="EMBL" id="CAA2624846.1"/>
    </source>
</evidence>
<dbReference type="Gene3D" id="3.40.50.150">
    <property type="entry name" value="Vaccinia Virus protein VP39"/>
    <property type="match status" value="1"/>
</dbReference>
<keyword evidence="4" id="KW-1185">Reference proteome</keyword>